<dbReference type="NCBIfam" id="TIGR01765">
    <property type="entry name" value="tspaseT_teng_N"/>
    <property type="match status" value="1"/>
</dbReference>
<accession>A0A285P3U8</accession>
<gene>
    <name evidence="1" type="ORF">SAMN06265353_1527</name>
</gene>
<dbReference type="AlphaFoldDB" id="A0A285P3U8"/>
<proteinExistence type="predicted"/>
<reference evidence="2" key="1">
    <citation type="submission" date="2017-09" db="EMBL/GenBank/DDBJ databases">
        <authorList>
            <person name="Varghese N."/>
            <person name="Submissions S."/>
        </authorList>
    </citation>
    <scope>NUCLEOTIDE SEQUENCE [LARGE SCALE GENOMIC DNA]</scope>
    <source>
        <strain evidence="2">DSM 2913</strain>
    </source>
</reference>
<evidence type="ECO:0000313" key="2">
    <source>
        <dbReference type="Proteomes" id="UP000218627"/>
    </source>
</evidence>
<keyword evidence="2" id="KW-1185">Reference proteome</keyword>
<dbReference type="InterPro" id="IPR010094">
    <property type="entry name" value="Transposase_put_N"/>
</dbReference>
<sequence length="84" mass="10072">MRTGNMITLQCQLELSKQDKEMLLSLMRKFSSCMRYAYKRLLEGKDRKELKKELKVSSYAWCRDYVCSNTACWVWEQIEKAGYK</sequence>
<organism evidence="1 2">
    <name type="scientific">Hydrogenobacter hydrogenophilus</name>
    <dbReference type="NCBI Taxonomy" id="35835"/>
    <lineage>
        <taxon>Bacteria</taxon>
        <taxon>Pseudomonadati</taxon>
        <taxon>Aquificota</taxon>
        <taxon>Aquificia</taxon>
        <taxon>Aquificales</taxon>
        <taxon>Aquificaceae</taxon>
        <taxon>Hydrogenobacter</taxon>
    </lineage>
</organism>
<evidence type="ECO:0000313" key="1">
    <source>
        <dbReference type="EMBL" id="SNZ16128.1"/>
    </source>
</evidence>
<dbReference type="EMBL" id="OBEN01000010">
    <property type="protein sequence ID" value="SNZ16128.1"/>
    <property type="molecule type" value="Genomic_DNA"/>
</dbReference>
<name>A0A285P3U8_9AQUI</name>
<protein>
    <submittedName>
        <fullName evidence="1">Transposase, putative, N-terminal domain-containing protein</fullName>
    </submittedName>
</protein>
<dbReference type="Proteomes" id="UP000218627">
    <property type="component" value="Unassembled WGS sequence"/>
</dbReference>